<dbReference type="InterPro" id="IPR052538">
    <property type="entry name" value="Flavonoid_dioxygenase-like"/>
</dbReference>
<dbReference type="InterPro" id="IPR011051">
    <property type="entry name" value="RmlC_Cupin_sf"/>
</dbReference>
<dbReference type="PANTHER" id="PTHR43346:SF1">
    <property type="entry name" value="QUERCETIN 2,3-DIOXYGENASE-RELATED"/>
    <property type="match status" value="1"/>
</dbReference>
<dbReference type="Proteomes" id="UP000297403">
    <property type="component" value="Unassembled WGS sequence"/>
</dbReference>
<dbReference type="PANTHER" id="PTHR43346">
    <property type="entry name" value="LIGAND BINDING DOMAIN PROTEIN, PUTATIVE (AFU_ORTHOLOGUE AFUA_6G14370)-RELATED"/>
    <property type="match status" value="1"/>
</dbReference>
<evidence type="ECO:0000256" key="1">
    <source>
        <dbReference type="SAM" id="MobiDB-lite"/>
    </source>
</evidence>
<name>A0AAQ2HGV7_9MICO</name>
<dbReference type="Pfam" id="PF07883">
    <property type="entry name" value="Cupin_2"/>
    <property type="match status" value="1"/>
</dbReference>
<comment type="caution">
    <text evidence="3">The sequence shown here is derived from an EMBL/GenBank/DDBJ whole genome shotgun (WGS) entry which is preliminary data.</text>
</comment>
<reference evidence="3 4" key="1">
    <citation type="submission" date="2019-03" db="EMBL/GenBank/DDBJ databases">
        <title>Genomics of glacier-inhabiting Cryobacterium strains.</title>
        <authorList>
            <person name="Liu Q."/>
            <person name="Xin Y.-H."/>
        </authorList>
    </citation>
    <scope>NUCLEOTIDE SEQUENCE [LARGE SCALE GENOMIC DNA]</scope>
    <source>
        <strain evidence="4">TMT1-22</strain>
    </source>
</reference>
<dbReference type="CDD" id="cd02223">
    <property type="entry name" value="cupin_Bh2720-like"/>
    <property type="match status" value="1"/>
</dbReference>
<gene>
    <name evidence="3" type="ORF">E3O49_00545</name>
</gene>
<keyword evidence="4" id="KW-1185">Reference proteome</keyword>
<sequence>MKGFVQDIKDLAGQNSDFRRVLYTGSGLQLVVMSLKPGEDIGEEVHDDRDQFFLVEKGRGEIWIDGITTEIRRSMGMVVPAGARHNVLNTGGKKLRLVTVYGPPQHADGTVHATREDAESAEESFDGTTTERARAKGTSAGNKTAGKATAGKTTARKTTSRKTTSRKTTAGKASIGKTSADTE</sequence>
<evidence type="ECO:0000259" key="2">
    <source>
        <dbReference type="Pfam" id="PF07883"/>
    </source>
</evidence>
<dbReference type="InterPro" id="IPR014710">
    <property type="entry name" value="RmlC-like_jellyroll"/>
</dbReference>
<accession>A0AAQ2HGV7</accession>
<feature type="domain" description="Cupin type-2" evidence="2">
    <location>
        <begin position="32"/>
        <end position="101"/>
    </location>
</feature>
<feature type="compositionally biased region" description="Low complexity" evidence="1">
    <location>
        <begin position="136"/>
        <end position="153"/>
    </location>
</feature>
<dbReference type="EMBL" id="SOFY01000005">
    <property type="protein sequence ID" value="TFC52882.1"/>
    <property type="molecule type" value="Genomic_DNA"/>
</dbReference>
<protein>
    <submittedName>
        <fullName evidence="3">Cupin domain-containing protein</fullName>
    </submittedName>
</protein>
<evidence type="ECO:0000313" key="4">
    <source>
        <dbReference type="Proteomes" id="UP000297403"/>
    </source>
</evidence>
<dbReference type="AlphaFoldDB" id="A0AAQ2HGV7"/>
<feature type="compositionally biased region" description="Basic residues" evidence="1">
    <location>
        <begin position="154"/>
        <end position="165"/>
    </location>
</feature>
<dbReference type="SUPFAM" id="SSF51182">
    <property type="entry name" value="RmlC-like cupins"/>
    <property type="match status" value="1"/>
</dbReference>
<feature type="region of interest" description="Disordered" evidence="1">
    <location>
        <begin position="103"/>
        <end position="183"/>
    </location>
</feature>
<organism evidence="3 4">
    <name type="scientific">Cryobacterium shii</name>
    <dbReference type="NCBI Taxonomy" id="1259235"/>
    <lineage>
        <taxon>Bacteria</taxon>
        <taxon>Bacillati</taxon>
        <taxon>Actinomycetota</taxon>
        <taxon>Actinomycetes</taxon>
        <taxon>Micrococcales</taxon>
        <taxon>Microbacteriaceae</taxon>
        <taxon>Cryobacterium</taxon>
    </lineage>
</organism>
<dbReference type="Gene3D" id="2.60.120.10">
    <property type="entry name" value="Jelly Rolls"/>
    <property type="match status" value="1"/>
</dbReference>
<dbReference type="InterPro" id="IPR013096">
    <property type="entry name" value="Cupin_2"/>
</dbReference>
<evidence type="ECO:0000313" key="3">
    <source>
        <dbReference type="EMBL" id="TFC52882.1"/>
    </source>
</evidence>
<dbReference type="RefSeq" id="WP_134402457.1">
    <property type="nucleotide sequence ID" value="NZ_SOFY01000005.1"/>
</dbReference>
<proteinExistence type="predicted"/>